<evidence type="ECO:0000313" key="1">
    <source>
        <dbReference type="EMBL" id="EFQ34598.1"/>
    </source>
</evidence>
<gene>
    <name evidence="1" type="ORF">GLRG_09742</name>
</gene>
<dbReference type="Proteomes" id="UP000008782">
    <property type="component" value="Unassembled WGS sequence"/>
</dbReference>
<protein>
    <submittedName>
        <fullName evidence="1">Uncharacterized protein</fullName>
    </submittedName>
</protein>
<dbReference type="RefSeq" id="XP_008098618.1">
    <property type="nucleotide sequence ID" value="XM_008100427.1"/>
</dbReference>
<organism evidence="2">
    <name type="scientific">Colletotrichum graminicola (strain M1.001 / M2 / FGSC 10212)</name>
    <name type="common">Maize anthracnose fungus</name>
    <name type="synonym">Glomerella graminicola</name>
    <dbReference type="NCBI Taxonomy" id="645133"/>
    <lineage>
        <taxon>Eukaryota</taxon>
        <taxon>Fungi</taxon>
        <taxon>Dikarya</taxon>
        <taxon>Ascomycota</taxon>
        <taxon>Pezizomycotina</taxon>
        <taxon>Sordariomycetes</taxon>
        <taxon>Hypocreomycetidae</taxon>
        <taxon>Glomerellales</taxon>
        <taxon>Glomerellaceae</taxon>
        <taxon>Colletotrichum</taxon>
        <taxon>Colletotrichum graminicola species complex</taxon>
    </lineage>
</organism>
<accession>E3QUR0</accession>
<dbReference type="GeneID" id="24415107"/>
<dbReference type="VEuPathDB" id="FungiDB:GLRG_09742"/>
<keyword evidence="2" id="KW-1185">Reference proteome</keyword>
<sequence>MNPSILAKERHGCYTGVPSDKTPIDTYPVTAQSFAKVIPAVLQLSGLVMEAAFERKTRLFFNTGYMFYNGF</sequence>
<dbReference type="AlphaFoldDB" id="E3QUR0"/>
<dbReference type="EMBL" id="GG697381">
    <property type="protein sequence ID" value="EFQ34598.1"/>
    <property type="molecule type" value="Genomic_DNA"/>
</dbReference>
<evidence type="ECO:0000313" key="2">
    <source>
        <dbReference type="Proteomes" id="UP000008782"/>
    </source>
</evidence>
<name>E3QUR0_COLGM</name>
<reference evidence="2" key="1">
    <citation type="journal article" date="2012" name="Nat. Genet.">
        <title>Lifestyle transitions in plant pathogenic Colletotrichum fungi deciphered by genome and transcriptome analyses.</title>
        <authorList>
            <person name="O'Connell R.J."/>
            <person name="Thon M.R."/>
            <person name="Hacquard S."/>
            <person name="Amyotte S.G."/>
            <person name="Kleemann J."/>
            <person name="Torres M.F."/>
            <person name="Damm U."/>
            <person name="Buiate E.A."/>
            <person name="Epstein L."/>
            <person name="Alkan N."/>
            <person name="Altmueller J."/>
            <person name="Alvarado-Balderrama L."/>
            <person name="Bauser C.A."/>
            <person name="Becker C."/>
            <person name="Birren B.W."/>
            <person name="Chen Z."/>
            <person name="Choi J."/>
            <person name="Crouch J.A."/>
            <person name="Duvick J.P."/>
            <person name="Farman M.A."/>
            <person name="Gan P."/>
            <person name="Heiman D."/>
            <person name="Henrissat B."/>
            <person name="Howard R.J."/>
            <person name="Kabbage M."/>
            <person name="Koch C."/>
            <person name="Kracher B."/>
            <person name="Kubo Y."/>
            <person name="Law A.D."/>
            <person name="Lebrun M.-H."/>
            <person name="Lee Y.-H."/>
            <person name="Miyara I."/>
            <person name="Moore N."/>
            <person name="Neumann U."/>
            <person name="Nordstroem K."/>
            <person name="Panaccione D.G."/>
            <person name="Panstruga R."/>
            <person name="Place M."/>
            <person name="Proctor R.H."/>
            <person name="Prusky D."/>
            <person name="Rech G."/>
            <person name="Reinhardt R."/>
            <person name="Rollins J.A."/>
            <person name="Rounsley S."/>
            <person name="Schardl C.L."/>
            <person name="Schwartz D.C."/>
            <person name="Shenoy N."/>
            <person name="Shirasu K."/>
            <person name="Sikhakolli U.R."/>
            <person name="Stueber K."/>
            <person name="Sukno S.A."/>
            <person name="Sweigard J.A."/>
            <person name="Takano Y."/>
            <person name="Takahara H."/>
            <person name="Trail F."/>
            <person name="van der Does H.C."/>
            <person name="Voll L.M."/>
            <person name="Will I."/>
            <person name="Young S."/>
            <person name="Zeng Q."/>
            <person name="Zhang J."/>
            <person name="Zhou S."/>
            <person name="Dickman M.B."/>
            <person name="Schulze-Lefert P."/>
            <person name="Ver Loren van Themaat E."/>
            <person name="Ma L.-J."/>
            <person name="Vaillancourt L.J."/>
        </authorList>
    </citation>
    <scope>NUCLEOTIDE SEQUENCE [LARGE SCALE GENOMIC DNA]</scope>
    <source>
        <strain evidence="2">M1.001 / M2 / FGSC 10212</strain>
    </source>
</reference>
<proteinExistence type="predicted"/>
<dbReference type="HOGENOM" id="CLU_2739866_0_0_1"/>